<name>A0AC58Q1N3_CAMBA</name>
<evidence type="ECO:0000313" key="1">
    <source>
        <dbReference type="Proteomes" id="UP001732780"/>
    </source>
</evidence>
<gene>
    <name evidence="2" type="primary">LOC141576565</name>
</gene>
<evidence type="ECO:0000313" key="2">
    <source>
        <dbReference type="RefSeq" id="XP_074216196.1"/>
    </source>
</evidence>
<dbReference type="Proteomes" id="UP001732780">
    <property type="component" value="Unplaced"/>
</dbReference>
<reference evidence="2" key="1">
    <citation type="submission" date="2025-08" db="UniProtKB">
        <authorList>
            <consortium name="RefSeq"/>
        </authorList>
    </citation>
    <scope>IDENTIFICATION</scope>
    <source>
        <tissue evidence="2">Blood</tissue>
    </source>
</reference>
<keyword evidence="1" id="KW-1185">Reference proteome</keyword>
<organism evidence="1 2">
    <name type="scientific">Camelus bactrianus</name>
    <name type="common">Bactrian camel</name>
    <dbReference type="NCBI Taxonomy" id="9837"/>
    <lineage>
        <taxon>Eukaryota</taxon>
        <taxon>Metazoa</taxon>
        <taxon>Chordata</taxon>
        <taxon>Craniata</taxon>
        <taxon>Vertebrata</taxon>
        <taxon>Euteleostomi</taxon>
        <taxon>Mammalia</taxon>
        <taxon>Eutheria</taxon>
        <taxon>Laurasiatheria</taxon>
        <taxon>Artiodactyla</taxon>
        <taxon>Tylopoda</taxon>
        <taxon>Camelidae</taxon>
        <taxon>Camelus</taxon>
    </lineage>
</organism>
<protein>
    <submittedName>
        <fullName evidence="2">Uncharacterized protein LOC141576565</fullName>
    </submittedName>
</protein>
<sequence>MKPVLRAALAALEGPLPGVDEDVPPQVVAAPESGATVMADVRFLTRGEQGAFPVSHQRRFGRCAQLPLGFDSLRFFWLWPLHILDARVWLWLLGATGVLGPAAAQQHVAGVRVRRVQDAQVLDDAVASPVPAARSSAPANRPPEPWCRGAPGGSSGSAGLSCLMLTGDCRKPPGVLCAGKAARGAAGSFLKVPSEVGARVGGVSAAVPAGGAKLATGASRWLNLSIPGGKLGSISGRCRRRRRPGTRCRLSCPRSRPGGPAATASGEFTFSNVL</sequence>
<dbReference type="RefSeq" id="XP_074216196.1">
    <property type="nucleotide sequence ID" value="XM_074360095.1"/>
</dbReference>
<accession>A0AC58Q1N3</accession>
<proteinExistence type="predicted"/>